<dbReference type="Proteomes" id="UP000599391">
    <property type="component" value="Unassembled WGS sequence"/>
</dbReference>
<dbReference type="EMBL" id="JAECZB010000007">
    <property type="protein sequence ID" value="MBH8551815.1"/>
    <property type="molecule type" value="Genomic_DNA"/>
</dbReference>
<dbReference type="AlphaFoldDB" id="A0A8J7HFL6"/>
<dbReference type="GO" id="GO:0007165">
    <property type="term" value="P:signal transduction"/>
    <property type="evidence" value="ECO:0007669"/>
    <property type="project" value="InterPro"/>
</dbReference>
<evidence type="ECO:0000313" key="2">
    <source>
        <dbReference type="EMBL" id="MBH8551815.1"/>
    </source>
</evidence>
<reference evidence="2 3" key="1">
    <citation type="journal article" date="2021" name="Int. J. Syst. Evol. Microbiol.">
        <title>Amazonocrinis nigriterrae gen. nov., sp. nov., Atlanticothrix silvestris gen. nov., sp. nov. and Dendronalium phyllosphericum gen. nov., sp. nov., nostocacean cyanobacteria from Brazilian environments.</title>
        <authorList>
            <person name="Alvarenga D.O."/>
            <person name="Andreote A.P.D."/>
            <person name="Branco L.H.Z."/>
            <person name="Delbaje E."/>
            <person name="Cruz R.B."/>
            <person name="Varani A.M."/>
            <person name="Fiore M.F."/>
        </authorList>
    </citation>
    <scope>NUCLEOTIDE SEQUENCE [LARGE SCALE GENOMIC DNA]</scope>
    <source>
        <strain evidence="2 3">CENA357</strain>
    </source>
</reference>
<dbReference type="InterPro" id="IPR035897">
    <property type="entry name" value="Toll_tir_struct_dom_sf"/>
</dbReference>
<sequence length="712" mass="80920">MKTLREIVDNTVKKILILSANPTNTEKLRLDEEVREIQAGLERAKIREQFEIITKWAVRPDDLRRALLDYEPEIVHFSGHGGGNKGLALENNAGQLQPVSTESLTRLFKLFQNKIECIVLNACYSEVQAEAIHQQINYVVGMNRAIGDRAAIKFAVGFYDALGAGRSYEDAYEFGCLAIDLESIPESATPVLKRRHHLPQAEPKPQTKRIFISYKRHAEPDEAVALQVFQALSPQHQVFIDQTMSVGTHWAERIEAEISQADFLIIFLSSHSVHSEMVEAEIKMAHNLAQMQDGKPVILPVRLAYRQPFQYPLSAYLNHINWAFWQDAADTPRLIDELKQAVSGGTLTISEEKSKTDLLQISEPSTLPQPFASAQPDCLEMPSGTMDCQSDFYVERASDALALQTIERRGVTITIKGPRQMGKSSLLIRTIETAVNAGKQVALLDFQLFDKAALTNADLFFRQFCIWLTDELDMTDKVEQYWDMPLGNSQRCTRYVGRYLLKEFGNPLVLAMDEVERVFDTDFRSDFFGMLRSWHNSRATNLVWKQLDLALVTSTEPYQLIDNLNQSPFNVGQVIDLEDFTALQVADLNRRHGSPLNPSEERQLMALLNGHPYLVRLALYEIASQRLSSAEVFAHATADKGPFSNHLRNHLFRLHNKPELVQGMLQVIRQQTCEDEGVFFRLRGAGLVRRQGRIVLPRCQLYADYFRENLRG</sequence>
<evidence type="ECO:0000313" key="3">
    <source>
        <dbReference type="Proteomes" id="UP000599391"/>
    </source>
</evidence>
<dbReference type="SUPFAM" id="SSF52200">
    <property type="entry name" value="Toll/Interleukin receptor TIR domain"/>
    <property type="match status" value="1"/>
</dbReference>
<dbReference type="Gene3D" id="3.40.50.300">
    <property type="entry name" value="P-loop containing nucleotide triphosphate hydrolases"/>
    <property type="match status" value="1"/>
</dbReference>
<dbReference type="Pfam" id="PF12770">
    <property type="entry name" value="CHAT"/>
    <property type="match status" value="1"/>
</dbReference>
<proteinExistence type="predicted"/>
<protein>
    <submittedName>
        <fullName evidence="2">AAA-like domain-containing protein</fullName>
    </submittedName>
</protein>
<feature type="domain" description="TIR" evidence="1">
    <location>
        <begin position="206"/>
        <end position="342"/>
    </location>
</feature>
<gene>
    <name evidence="2" type="ORF">I8751_05370</name>
</gene>
<dbReference type="PROSITE" id="PS50104">
    <property type="entry name" value="TIR"/>
    <property type="match status" value="1"/>
</dbReference>
<dbReference type="Pfam" id="PF14516">
    <property type="entry name" value="AAA_35"/>
    <property type="match status" value="1"/>
</dbReference>
<keyword evidence="3" id="KW-1185">Reference proteome</keyword>
<dbReference type="InterPro" id="IPR024983">
    <property type="entry name" value="CHAT_dom"/>
</dbReference>
<dbReference type="SUPFAM" id="SSF52540">
    <property type="entry name" value="P-loop containing nucleoside triphosphate hydrolases"/>
    <property type="match status" value="1"/>
</dbReference>
<name>A0A8J7HFL6_9CYAN</name>
<dbReference type="Pfam" id="PF13676">
    <property type="entry name" value="TIR_2"/>
    <property type="match status" value="1"/>
</dbReference>
<comment type="caution">
    <text evidence="2">The sequence shown here is derived from an EMBL/GenBank/DDBJ whole genome shotgun (WGS) entry which is preliminary data.</text>
</comment>
<dbReference type="InterPro" id="IPR027417">
    <property type="entry name" value="P-loop_NTPase"/>
</dbReference>
<organism evidence="2 3">
    <name type="scientific">Atlanticothrix silvestris CENA357</name>
    <dbReference type="NCBI Taxonomy" id="1725252"/>
    <lineage>
        <taxon>Bacteria</taxon>
        <taxon>Bacillati</taxon>
        <taxon>Cyanobacteriota</taxon>
        <taxon>Cyanophyceae</taxon>
        <taxon>Nostocales</taxon>
        <taxon>Nodulariaceae</taxon>
        <taxon>Atlanticothrix</taxon>
        <taxon>Atlanticothrix silvestris</taxon>
    </lineage>
</organism>
<accession>A0A8J7HFL6</accession>
<dbReference type="Gene3D" id="3.40.50.10140">
    <property type="entry name" value="Toll/interleukin-1 receptor homology (TIR) domain"/>
    <property type="match status" value="1"/>
</dbReference>
<dbReference type="InterPro" id="IPR000157">
    <property type="entry name" value="TIR_dom"/>
</dbReference>
<evidence type="ECO:0000259" key="1">
    <source>
        <dbReference type="PROSITE" id="PS50104"/>
    </source>
</evidence>